<feature type="transmembrane region" description="Helical" evidence="2">
    <location>
        <begin position="173"/>
        <end position="195"/>
    </location>
</feature>
<evidence type="ECO:0000256" key="1">
    <source>
        <dbReference type="SAM" id="MobiDB-lite"/>
    </source>
</evidence>
<feature type="compositionally biased region" description="Polar residues" evidence="1">
    <location>
        <begin position="368"/>
        <end position="377"/>
    </location>
</feature>
<evidence type="ECO:0000256" key="2">
    <source>
        <dbReference type="SAM" id="Phobius"/>
    </source>
</evidence>
<name>A0A8H7K3I4_BIOOC</name>
<evidence type="ECO:0000313" key="4">
    <source>
        <dbReference type="EMBL" id="KAF9742964.1"/>
    </source>
</evidence>
<dbReference type="AlphaFoldDB" id="A0A8H7K3I4"/>
<dbReference type="Proteomes" id="UP000616885">
    <property type="component" value="Unassembled WGS sequence"/>
</dbReference>
<feature type="transmembrane region" description="Helical" evidence="2">
    <location>
        <begin position="321"/>
        <end position="337"/>
    </location>
</feature>
<keyword evidence="2" id="KW-1133">Transmembrane helix</keyword>
<feature type="signal peptide" evidence="3">
    <location>
        <begin position="1"/>
        <end position="22"/>
    </location>
</feature>
<organism evidence="4 5">
    <name type="scientific">Bionectria ochroleuca</name>
    <name type="common">Gliocladium roseum</name>
    <dbReference type="NCBI Taxonomy" id="29856"/>
    <lineage>
        <taxon>Eukaryota</taxon>
        <taxon>Fungi</taxon>
        <taxon>Dikarya</taxon>
        <taxon>Ascomycota</taxon>
        <taxon>Pezizomycotina</taxon>
        <taxon>Sordariomycetes</taxon>
        <taxon>Hypocreomycetidae</taxon>
        <taxon>Hypocreales</taxon>
        <taxon>Bionectriaceae</taxon>
        <taxon>Clonostachys</taxon>
    </lineage>
</organism>
<gene>
    <name evidence="4" type="ORF">IM811_007146</name>
</gene>
<protein>
    <recommendedName>
        <fullName evidence="6">Solute carrier family 40 protein</fullName>
    </recommendedName>
</protein>
<evidence type="ECO:0008006" key="6">
    <source>
        <dbReference type="Google" id="ProtNLM"/>
    </source>
</evidence>
<evidence type="ECO:0000313" key="5">
    <source>
        <dbReference type="Proteomes" id="UP000616885"/>
    </source>
</evidence>
<keyword evidence="3" id="KW-0732">Signal</keyword>
<keyword evidence="2" id="KW-0812">Transmembrane</keyword>
<proteinExistence type="predicted"/>
<feature type="transmembrane region" description="Helical" evidence="2">
    <location>
        <begin position="291"/>
        <end position="315"/>
    </location>
</feature>
<dbReference type="EMBL" id="JADCTT010000019">
    <property type="protein sequence ID" value="KAF9742964.1"/>
    <property type="molecule type" value="Genomic_DNA"/>
</dbReference>
<evidence type="ECO:0000256" key="3">
    <source>
        <dbReference type="SAM" id="SignalP"/>
    </source>
</evidence>
<feature type="transmembrane region" description="Helical" evidence="2">
    <location>
        <begin position="89"/>
        <end position="108"/>
    </location>
</feature>
<feature type="transmembrane region" description="Helical" evidence="2">
    <location>
        <begin position="200"/>
        <end position="217"/>
    </location>
</feature>
<feature type="transmembrane region" description="Helical" evidence="2">
    <location>
        <begin position="223"/>
        <end position="246"/>
    </location>
</feature>
<comment type="caution">
    <text evidence="4">The sequence shown here is derived from an EMBL/GenBank/DDBJ whole genome shotgun (WGS) entry which is preliminary data.</text>
</comment>
<keyword evidence="2" id="KW-0472">Membrane</keyword>
<feature type="chain" id="PRO_5034850099" description="Solute carrier family 40 protein" evidence="3">
    <location>
        <begin position="23"/>
        <end position="377"/>
    </location>
</feature>
<feature type="region of interest" description="Disordered" evidence="1">
    <location>
        <begin position="354"/>
        <end position="377"/>
    </location>
</feature>
<accession>A0A8H7K3I4</accession>
<sequence>MDRRLSLSIAVILAWHVTSCHALGRTTDQFVDYFPTFDTFTKPHILTRCREEYSNYTDGSLEEPPGRHIYSGALLDCILDQVLTETEKAGMAVTGILFALLPVLLANIGPTVSELSFLAVRRPILAALLAYGSLSPNPASPMSFEDLEELVEKRKKTRDPLAKLRFLKRPNPLVLTIISVGQYAIGIAATANSFFQVWRLTYRGVSIAPIVVYIAGLPEETTLFGWAVLSLPVHILGFMAFRLAYLREPASSKGGRFRRMLIHEFTPSLYKTGFDLQPRENLVALQAFFSFAVRLCASLHIIAGSALLGSVYFVFLADSLIVIYSFVASAMATRLVLEFELLGLGRALNEREAESSDGGIGASGPLLVNSSKTENQF</sequence>
<reference evidence="4" key="1">
    <citation type="submission" date="2020-10" db="EMBL/GenBank/DDBJ databases">
        <title>High-Quality Genome Resource of Clonostachys rosea strain S41 by Oxford Nanopore Long-Read Sequencing.</title>
        <authorList>
            <person name="Wang H."/>
        </authorList>
    </citation>
    <scope>NUCLEOTIDE SEQUENCE</scope>
    <source>
        <strain evidence="4">S41</strain>
    </source>
</reference>